<dbReference type="EnsemblMetazoa" id="XM_022796436">
    <property type="protein sequence ID" value="XP_022652171"/>
    <property type="gene ID" value="LOC111246590"/>
</dbReference>
<feature type="region of interest" description="Disordered" evidence="1">
    <location>
        <begin position="95"/>
        <end position="121"/>
    </location>
</feature>
<organism evidence="2 3">
    <name type="scientific">Varroa destructor</name>
    <name type="common">Honeybee mite</name>
    <dbReference type="NCBI Taxonomy" id="109461"/>
    <lineage>
        <taxon>Eukaryota</taxon>
        <taxon>Metazoa</taxon>
        <taxon>Ecdysozoa</taxon>
        <taxon>Arthropoda</taxon>
        <taxon>Chelicerata</taxon>
        <taxon>Arachnida</taxon>
        <taxon>Acari</taxon>
        <taxon>Parasitiformes</taxon>
        <taxon>Mesostigmata</taxon>
        <taxon>Gamasina</taxon>
        <taxon>Dermanyssoidea</taxon>
        <taxon>Varroidae</taxon>
        <taxon>Varroa</taxon>
    </lineage>
</organism>
<name>A0A7M7JHG2_VARDE</name>
<dbReference type="AlphaFoldDB" id="A0A7M7JHG2"/>
<evidence type="ECO:0000256" key="1">
    <source>
        <dbReference type="SAM" id="MobiDB-lite"/>
    </source>
</evidence>
<feature type="compositionally biased region" description="Polar residues" evidence="1">
    <location>
        <begin position="30"/>
        <end position="54"/>
    </location>
</feature>
<keyword evidence="3" id="KW-1185">Reference proteome</keyword>
<evidence type="ECO:0000313" key="3">
    <source>
        <dbReference type="Proteomes" id="UP000594260"/>
    </source>
</evidence>
<evidence type="ECO:0000313" key="2">
    <source>
        <dbReference type="EnsemblMetazoa" id="XP_022652171"/>
    </source>
</evidence>
<dbReference type="Proteomes" id="UP000594260">
    <property type="component" value="Unplaced"/>
</dbReference>
<reference evidence="2" key="1">
    <citation type="submission" date="2021-01" db="UniProtKB">
        <authorList>
            <consortium name="EnsemblMetazoa"/>
        </authorList>
    </citation>
    <scope>IDENTIFICATION</scope>
</reference>
<feature type="compositionally biased region" description="Polar residues" evidence="1">
    <location>
        <begin position="108"/>
        <end position="121"/>
    </location>
</feature>
<dbReference type="RefSeq" id="XP_022652171.1">
    <property type="nucleotide sequence ID" value="XM_022796436.1"/>
</dbReference>
<protein>
    <submittedName>
        <fullName evidence="2">Uncharacterized protein</fullName>
    </submittedName>
</protein>
<dbReference type="GeneID" id="111246590"/>
<proteinExistence type="predicted"/>
<feature type="region of interest" description="Disordered" evidence="1">
    <location>
        <begin position="8"/>
        <end position="54"/>
    </location>
</feature>
<sequence>MSSQELLALAESGDCTWSRNSDNPRHMSDQKSSSKTTYTLNKSWTSTENGSTSPMSKAAVANLLRQIKGFISSDVTVEGNESGEYWGVGEGPVVRGWGQSPRQPPEHQISTNSSTSNDSHQIQTQHASLQFITSTNNNNNNKFSTGWNNSETQTASTAARWEAMPLTQRRRTSQETNNIQVLDRTPVAAVESSSVSAGDCQPFQVGIPYKSPSKISISSSLQKNSTQTGWVYPAGGKSNRYSPTRGSVTQAPMLKQPSLPSAKIFYGKSTVAVTSVGCENTHTKVPIWSAKFNSTIQ</sequence>
<accession>A0A7M7JHG2</accession>